<keyword evidence="1" id="KW-0472">Membrane</keyword>
<proteinExistence type="predicted"/>
<evidence type="ECO:0000256" key="1">
    <source>
        <dbReference type="SAM" id="Phobius"/>
    </source>
</evidence>
<gene>
    <name evidence="2" type="ORF">WMO75_16195</name>
</gene>
<name>A0ABV1ASE9_9FIRM</name>
<reference evidence="2 3" key="1">
    <citation type="submission" date="2024-03" db="EMBL/GenBank/DDBJ databases">
        <title>Human intestinal bacterial collection.</title>
        <authorList>
            <person name="Pauvert C."/>
            <person name="Hitch T.C.A."/>
            <person name="Clavel T."/>
        </authorList>
    </citation>
    <scope>NUCLEOTIDE SEQUENCE [LARGE SCALE GENOMIC DNA]</scope>
    <source>
        <strain evidence="2 3">CLA-AA-H95</strain>
    </source>
</reference>
<feature type="transmembrane region" description="Helical" evidence="1">
    <location>
        <begin position="56"/>
        <end position="76"/>
    </location>
</feature>
<protein>
    <submittedName>
        <fullName evidence="2">DUF4179 domain-containing protein</fullName>
    </submittedName>
</protein>
<keyword evidence="1" id="KW-0812">Transmembrane</keyword>
<dbReference type="EMBL" id="JBBMEI010000075">
    <property type="protein sequence ID" value="MEQ2359834.1"/>
    <property type="molecule type" value="Genomic_DNA"/>
</dbReference>
<evidence type="ECO:0000313" key="2">
    <source>
        <dbReference type="EMBL" id="MEQ2359834.1"/>
    </source>
</evidence>
<dbReference type="Proteomes" id="UP001446032">
    <property type="component" value="Unassembled WGS sequence"/>
</dbReference>
<keyword evidence="1" id="KW-1133">Transmembrane helix</keyword>
<accession>A0ABV1ASE9</accession>
<keyword evidence="3" id="KW-1185">Reference proteome</keyword>
<dbReference type="Gene3D" id="2.60.40.1630">
    <property type="entry name" value="bacillus anthracis domain"/>
    <property type="match status" value="1"/>
</dbReference>
<evidence type="ECO:0000313" key="3">
    <source>
        <dbReference type="Proteomes" id="UP001446032"/>
    </source>
</evidence>
<sequence length="502" mass="56215">MMTFNNNEKDFQEKLQKDTEIPVIVHERINQAYRLIENNTAVQKKAPKDPYHWMKIGGRIAGGAAAVLLIAFVFYMTDPVMAKNIPVVGGLFETLQNNVSFFGDFADHATTLEAVDGVDAEGNNIAENGNAVSETEKGKWAEDNTTGQEEIGATVADTNAAVATAKGDSAYTKTADGLTITCSEVFANSQAVYVTMQFKSDTPFPQTETRAESGTPIIDLDMTGGVDFNTEASPVIDGQVEGQFLDDNTYACIFRYDLAEAAKDYTEYSEKYNEMTQQVLDEMGITLEDLDDQTDEGYALLEEFNNKVSERGGEYQKYIKAIDVPDTFNLHLDITKVRGLETDYQWSEDDFAKYGTDAGYYKYEGDWSFDIPVTVDDSQTEVMELNDINDAGIGLRSVIRTPYELTVNELYEEGSNSDCFMVALDANGNKLPYNDSVGNCNIFAIQDRDISTVDIYILDYIQYMDELKGEDNYNNNETKPEGQKWSDLLDQYAKYHKTLHFK</sequence>
<comment type="caution">
    <text evidence="2">The sequence shown here is derived from an EMBL/GenBank/DDBJ whole genome shotgun (WGS) entry which is preliminary data.</text>
</comment>
<organism evidence="2 3">
    <name type="scientific">Blautia intestinihominis</name>
    <dbReference type="NCBI Taxonomy" id="3133152"/>
    <lineage>
        <taxon>Bacteria</taxon>
        <taxon>Bacillati</taxon>
        <taxon>Bacillota</taxon>
        <taxon>Clostridia</taxon>
        <taxon>Lachnospirales</taxon>
        <taxon>Lachnospiraceae</taxon>
        <taxon>Blautia</taxon>
    </lineage>
</organism>
<dbReference type="RefSeq" id="WP_349078517.1">
    <property type="nucleotide sequence ID" value="NZ_JBBMEI010000075.1"/>
</dbReference>